<feature type="non-terminal residue" evidence="1">
    <location>
        <position position="1"/>
    </location>
</feature>
<name>A0A820SZP1_9BILA</name>
<evidence type="ECO:0000313" key="1">
    <source>
        <dbReference type="EMBL" id="CAF4461819.1"/>
    </source>
</evidence>
<evidence type="ECO:0000313" key="2">
    <source>
        <dbReference type="Proteomes" id="UP000663881"/>
    </source>
</evidence>
<gene>
    <name evidence="1" type="ORF">OKA104_LOCUS54741</name>
</gene>
<reference evidence="1" key="1">
    <citation type="submission" date="2021-02" db="EMBL/GenBank/DDBJ databases">
        <authorList>
            <person name="Nowell W R."/>
        </authorList>
    </citation>
    <scope>NUCLEOTIDE SEQUENCE</scope>
</reference>
<organism evidence="1 2">
    <name type="scientific">Adineta steineri</name>
    <dbReference type="NCBI Taxonomy" id="433720"/>
    <lineage>
        <taxon>Eukaryota</taxon>
        <taxon>Metazoa</taxon>
        <taxon>Spiralia</taxon>
        <taxon>Gnathifera</taxon>
        <taxon>Rotifera</taxon>
        <taxon>Eurotatoria</taxon>
        <taxon>Bdelloidea</taxon>
        <taxon>Adinetida</taxon>
        <taxon>Adinetidae</taxon>
        <taxon>Adineta</taxon>
    </lineage>
</organism>
<dbReference type="AlphaFoldDB" id="A0A820SZP1"/>
<dbReference type="Proteomes" id="UP000663881">
    <property type="component" value="Unassembled WGS sequence"/>
</dbReference>
<dbReference type="EMBL" id="CAJOAY010037105">
    <property type="protein sequence ID" value="CAF4461819.1"/>
    <property type="molecule type" value="Genomic_DNA"/>
</dbReference>
<accession>A0A820SZP1</accession>
<comment type="caution">
    <text evidence="1">The sequence shown here is derived from an EMBL/GenBank/DDBJ whole genome shotgun (WGS) entry which is preliminary data.</text>
</comment>
<sequence length="48" mass="5232">GGSSKERVLSRGYSTAPCKAINGVLPLHYIRAKVCDQYGGVPEMQHRT</sequence>
<protein>
    <submittedName>
        <fullName evidence="1">Uncharacterized protein</fullName>
    </submittedName>
</protein>
<proteinExistence type="predicted"/>